<feature type="compositionally biased region" description="Acidic residues" evidence="1">
    <location>
        <begin position="63"/>
        <end position="88"/>
    </location>
</feature>
<evidence type="ECO:0000313" key="2">
    <source>
        <dbReference type="EMBL" id="TWV98757.1"/>
    </source>
</evidence>
<dbReference type="AlphaFoldDB" id="A0A5C6LQ74"/>
<feature type="compositionally biased region" description="Basic and acidic residues" evidence="1">
    <location>
        <begin position="1"/>
        <end position="12"/>
    </location>
</feature>
<feature type="region of interest" description="Disordered" evidence="1">
    <location>
        <begin position="1"/>
        <end position="178"/>
    </location>
</feature>
<proteinExistence type="predicted"/>
<keyword evidence="3" id="KW-1185">Reference proteome</keyword>
<evidence type="ECO:0000256" key="1">
    <source>
        <dbReference type="SAM" id="MobiDB-lite"/>
    </source>
</evidence>
<dbReference type="EMBL" id="VOHS01000024">
    <property type="protein sequence ID" value="TWV98757.1"/>
    <property type="molecule type" value="Genomic_DNA"/>
</dbReference>
<protein>
    <submittedName>
        <fullName evidence="2">Uncharacterized protein</fullName>
    </submittedName>
</protein>
<organism evidence="2 3">
    <name type="scientific">Chitinophaga pinensis</name>
    <dbReference type="NCBI Taxonomy" id="79329"/>
    <lineage>
        <taxon>Bacteria</taxon>
        <taxon>Pseudomonadati</taxon>
        <taxon>Bacteroidota</taxon>
        <taxon>Chitinophagia</taxon>
        <taxon>Chitinophagales</taxon>
        <taxon>Chitinophagaceae</taxon>
        <taxon>Chitinophaga</taxon>
    </lineage>
</organism>
<dbReference type="Proteomes" id="UP000318815">
    <property type="component" value="Unassembled WGS sequence"/>
</dbReference>
<evidence type="ECO:0000313" key="3">
    <source>
        <dbReference type="Proteomes" id="UP000318815"/>
    </source>
</evidence>
<gene>
    <name evidence="2" type="ORF">FEF09_20240</name>
</gene>
<reference evidence="2 3" key="1">
    <citation type="submission" date="2019-08" db="EMBL/GenBank/DDBJ databases">
        <title>Whole genome sequencing of chitin degrading bacteria Chitinophaga pinensis YS16.</title>
        <authorList>
            <person name="Singh R.P."/>
            <person name="Manchanda G."/>
            <person name="Maurya I.K."/>
            <person name="Joshi N.K."/>
            <person name="Srivastava A.K."/>
        </authorList>
    </citation>
    <scope>NUCLEOTIDE SEQUENCE [LARGE SCALE GENOMIC DNA]</scope>
    <source>
        <strain evidence="2 3">YS-16</strain>
    </source>
</reference>
<comment type="caution">
    <text evidence="2">The sequence shown here is derived from an EMBL/GenBank/DDBJ whole genome shotgun (WGS) entry which is preliminary data.</text>
</comment>
<dbReference type="OrthoDB" id="678582at2"/>
<accession>A0A5C6LQ74</accession>
<feature type="compositionally biased region" description="Acidic residues" evidence="1">
    <location>
        <begin position="145"/>
        <end position="160"/>
    </location>
</feature>
<dbReference type="RefSeq" id="WP_146306785.1">
    <property type="nucleotide sequence ID" value="NZ_VOHS01000024.1"/>
</dbReference>
<sequence>MEKAFSRVKSSDEYQDLQDSPQDEKKMQGEDIEMELPDVSDIPGQEHIHVPPLGELADTTISSDDEEGKGILDDEEEDELDNDVDVTEEERRDLDTSANVTPGEEDAENLRRAALDDMDEDGEPLNEGSFGEETSGKDLDIPGAELDDTNEDIGAEDEENNAYSRGGVNNDNMTEGTP</sequence>
<feature type="compositionally biased region" description="Polar residues" evidence="1">
    <location>
        <begin position="161"/>
        <end position="178"/>
    </location>
</feature>
<name>A0A5C6LQ74_9BACT</name>